<dbReference type="Proteomes" id="UP000679179">
    <property type="component" value="Unassembled WGS sequence"/>
</dbReference>
<comment type="caution">
    <text evidence="6">The sequence shown here is derived from an EMBL/GenBank/DDBJ whole genome shotgun (WGS) entry which is preliminary data.</text>
</comment>
<dbReference type="InterPro" id="IPR028082">
    <property type="entry name" value="Peripla_BP_I"/>
</dbReference>
<dbReference type="GO" id="GO:0003700">
    <property type="term" value="F:DNA-binding transcription factor activity"/>
    <property type="evidence" value="ECO:0007669"/>
    <property type="project" value="TreeGrafter"/>
</dbReference>
<dbReference type="EMBL" id="BOPZ01000043">
    <property type="protein sequence ID" value="GIM30557.1"/>
    <property type="molecule type" value="Genomic_DNA"/>
</dbReference>
<feature type="domain" description="HTH cro/C1-type" evidence="5">
    <location>
        <begin position="2"/>
        <end position="52"/>
    </location>
</feature>
<dbReference type="SUPFAM" id="SSF53822">
    <property type="entry name" value="Periplasmic binding protein-like I"/>
    <property type="match status" value="1"/>
</dbReference>
<dbReference type="RefSeq" id="WP_212905225.1">
    <property type="nucleotide sequence ID" value="NZ_BOPZ01000043.1"/>
</dbReference>
<keyword evidence="1" id="KW-0805">Transcription regulation</keyword>
<evidence type="ECO:0000259" key="4">
    <source>
        <dbReference type="PROSITE" id="PS50932"/>
    </source>
</evidence>
<dbReference type="AlphaFoldDB" id="A0A919VHS7"/>
<evidence type="ECO:0000256" key="3">
    <source>
        <dbReference type="ARBA" id="ARBA00023163"/>
    </source>
</evidence>
<dbReference type="PANTHER" id="PTHR30146">
    <property type="entry name" value="LACI-RELATED TRANSCRIPTIONAL REPRESSOR"/>
    <property type="match status" value="1"/>
</dbReference>
<evidence type="ECO:0000259" key="5">
    <source>
        <dbReference type="PROSITE" id="PS50943"/>
    </source>
</evidence>
<dbReference type="PANTHER" id="PTHR30146:SF154">
    <property type="entry name" value="TRANSCRIPTION REGULATOR, MEMBER OF GALR FAMILY"/>
    <property type="match status" value="1"/>
</dbReference>
<protein>
    <submittedName>
        <fullName evidence="6">LacI family transcriptional regulator</fullName>
    </submittedName>
</protein>
<dbReference type="PROSITE" id="PS50943">
    <property type="entry name" value="HTH_CROC1"/>
    <property type="match status" value="1"/>
</dbReference>
<proteinExistence type="predicted"/>
<dbReference type="GO" id="GO:0000976">
    <property type="term" value="F:transcription cis-regulatory region binding"/>
    <property type="evidence" value="ECO:0007669"/>
    <property type="project" value="TreeGrafter"/>
</dbReference>
<organism evidence="6 7">
    <name type="scientific">Clostridium polyendosporum</name>
    <dbReference type="NCBI Taxonomy" id="69208"/>
    <lineage>
        <taxon>Bacteria</taxon>
        <taxon>Bacillati</taxon>
        <taxon>Bacillota</taxon>
        <taxon>Clostridia</taxon>
        <taxon>Eubacteriales</taxon>
        <taxon>Clostridiaceae</taxon>
        <taxon>Clostridium</taxon>
    </lineage>
</organism>
<dbReference type="CDD" id="cd01392">
    <property type="entry name" value="HTH_LacI"/>
    <property type="match status" value="1"/>
</dbReference>
<evidence type="ECO:0000256" key="2">
    <source>
        <dbReference type="ARBA" id="ARBA00023125"/>
    </source>
</evidence>
<keyword evidence="7" id="KW-1185">Reference proteome</keyword>
<evidence type="ECO:0000256" key="1">
    <source>
        <dbReference type="ARBA" id="ARBA00023015"/>
    </source>
</evidence>
<dbReference type="PROSITE" id="PS50932">
    <property type="entry name" value="HTH_LACI_2"/>
    <property type="match status" value="1"/>
</dbReference>
<accession>A0A919VHS7</accession>
<dbReference type="PRINTS" id="PR00036">
    <property type="entry name" value="HTHLACI"/>
</dbReference>
<keyword evidence="3" id="KW-0804">Transcription</keyword>
<dbReference type="Pfam" id="PF00356">
    <property type="entry name" value="LacI"/>
    <property type="match status" value="1"/>
</dbReference>
<dbReference type="CDD" id="cd01542">
    <property type="entry name" value="PBP1_TreR-like"/>
    <property type="match status" value="1"/>
</dbReference>
<dbReference type="InterPro" id="IPR000843">
    <property type="entry name" value="HTH_LacI"/>
</dbReference>
<reference evidence="6" key="1">
    <citation type="submission" date="2021-03" db="EMBL/GenBank/DDBJ databases">
        <title>Taxonomic study of Clostridium polyendosporum from meadow-gley soil under rice.</title>
        <authorList>
            <person name="Kobayashi H."/>
            <person name="Tanizawa Y."/>
            <person name="Yagura M."/>
        </authorList>
    </citation>
    <scope>NUCLEOTIDE SEQUENCE</scope>
    <source>
        <strain evidence="6">JCM 30710</strain>
    </source>
</reference>
<dbReference type="Gene3D" id="1.10.260.40">
    <property type="entry name" value="lambda repressor-like DNA-binding domains"/>
    <property type="match status" value="1"/>
</dbReference>
<dbReference type="Pfam" id="PF00532">
    <property type="entry name" value="Peripla_BP_1"/>
    <property type="match status" value="1"/>
</dbReference>
<evidence type="ECO:0000313" key="6">
    <source>
        <dbReference type="EMBL" id="GIM30557.1"/>
    </source>
</evidence>
<dbReference type="InterPro" id="IPR010982">
    <property type="entry name" value="Lambda_DNA-bd_dom_sf"/>
</dbReference>
<dbReference type="SUPFAM" id="SSF47413">
    <property type="entry name" value="lambda repressor-like DNA-binding domains"/>
    <property type="match status" value="1"/>
</dbReference>
<dbReference type="InterPro" id="IPR001761">
    <property type="entry name" value="Peripla_BP/Lac1_sug-bd_dom"/>
</dbReference>
<sequence length="325" mass="35871">MKKNLTIKDIAEMAGVAKSTVSRYLNNGNISAATSEKIKKVIEANQYEPNAFAQSLKAKRTRFVGIIAPCLDSVVKSKVIMALDDELRNNSYNSLIINTSLKTELEVESLENLARLKVDGIILVATEITEKHKEVINKINIPITIIGQQYSEVTSIINDDYNAGFRVGEYIRECGHKDVVYLGVSETDVAVGIKRKNGVLNGFGNEMLVKITDFTSENAESIVDELLKSHTPTAIICATDKIAVGAFRAIENNNKKVPEDISLIGFGGYDTSTLISTSLTTIKFNNKKMGEMAADTIIKLINGEEVPKLQITEFNFIERNSVKRF</sequence>
<feature type="domain" description="HTH lacI-type" evidence="4">
    <location>
        <begin position="5"/>
        <end position="58"/>
    </location>
</feature>
<dbReference type="SMART" id="SM00354">
    <property type="entry name" value="HTH_LACI"/>
    <property type="match status" value="1"/>
</dbReference>
<dbReference type="Gene3D" id="3.40.50.2300">
    <property type="match status" value="2"/>
</dbReference>
<gene>
    <name evidence="6" type="primary">scrR_2</name>
    <name evidence="6" type="ORF">CPJCM30710_32230</name>
</gene>
<dbReference type="InterPro" id="IPR001387">
    <property type="entry name" value="Cro/C1-type_HTH"/>
</dbReference>
<evidence type="ECO:0000313" key="7">
    <source>
        <dbReference type="Proteomes" id="UP000679179"/>
    </source>
</evidence>
<keyword evidence="2" id="KW-0238">DNA-binding</keyword>
<name>A0A919VHS7_9CLOT</name>